<dbReference type="Pfam" id="PF01230">
    <property type="entry name" value="HIT"/>
    <property type="match status" value="1"/>
</dbReference>
<dbReference type="InterPro" id="IPR011146">
    <property type="entry name" value="HIT-like"/>
</dbReference>
<evidence type="ECO:0000259" key="1">
    <source>
        <dbReference type="PROSITE" id="PS51084"/>
    </source>
</evidence>
<evidence type="ECO:0000313" key="2">
    <source>
        <dbReference type="EMBL" id="SVC28531.1"/>
    </source>
</evidence>
<dbReference type="PANTHER" id="PTHR42997">
    <property type="entry name" value="HIT FAMILY HYDROLASE"/>
    <property type="match status" value="1"/>
</dbReference>
<feature type="domain" description="HIT" evidence="1">
    <location>
        <begin position="1"/>
        <end position="95"/>
    </location>
</feature>
<reference evidence="2" key="1">
    <citation type="submission" date="2018-05" db="EMBL/GenBank/DDBJ databases">
        <authorList>
            <person name="Lanie J.A."/>
            <person name="Ng W.-L."/>
            <person name="Kazmierczak K.M."/>
            <person name="Andrzejewski T.M."/>
            <person name="Davidsen T.M."/>
            <person name="Wayne K.J."/>
            <person name="Tettelin H."/>
            <person name="Glass J.I."/>
            <person name="Rusch D."/>
            <person name="Podicherti R."/>
            <person name="Tsui H.-C.T."/>
            <person name="Winkler M.E."/>
        </authorList>
    </citation>
    <scope>NUCLEOTIDE SEQUENCE</scope>
</reference>
<accession>A0A382L0X3</accession>
<dbReference type="InterPro" id="IPR036265">
    <property type="entry name" value="HIT-like_sf"/>
</dbReference>
<name>A0A382L0X3_9ZZZZ</name>
<dbReference type="PROSITE" id="PS51084">
    <property type="entry name" value="HIT_2"/>
    <property type="match status" value="1"/>
</dbReference>
<sequence>MIAESAHSVAFYDRYPVSDGHTLVIPRHHKADLFDVDPEERTDAWALLDTVRELLLERFNPDGFNIGVNTNEAAGQTVDHAHIHLIPRYQGDVEDPRGGIRWVIPGKAPYWD</sequence>
<dbReference type="InterPro" id="IPR001310">
    <property type="entry name" value="Histidine_triad_HIT"/>
</dbReference>
<proteinExistence type="predicted"/>
<dbReference type="EMBL" id="UINC01083127">
    <property type="protein sequence ID" value="SVC28531.1"/>
    <property type="molecule type" value="Genomic_DNA"/>
</dbReference>
<dbReference type="SUPFAM" id="SSF54197">
    <property type="entry name" value="HIT-like"/>
    <property type="match status" value="1"/>
</dbReference>
<organism evidence="2">
    <name type="scientific">marine metagenome</name>
    <dbReference type="NCBI Taxonomy" id="408172"/>
    <lineage>
        <taxon>unclassified sequences</taxon>
        <taxon>metagenomes</taxon>
        <taxon>ecological metagenomes</taxon>
    </lineage>
</organism>
<dbReference type="Gene3D" id="3.30.428.10">
    <property type="entry name" value="HIT-like"/>
    <property type="match status" value="1"/>
</dbReference>
<protein>
    <recommendedName>
        <fullName evidence="1">HIT domain-containing protein</fullName>
    </recommendedName>
</protein>
<dbReference type="InterPro" id="IPR052908">
    <property type="entry name" value="AP-4-A_phosphorylase"/>
</dbReference>
<dbReference type="PANTHER" id="PTHR42997:SF1">
    <property type="entry name" value="AP-4-A PHOSPHORYLASE"/>
    <property type="match status" value="1"/>
</dbReference>
<gene>
    <name evidence="2" type="ORF">METZ01_LOCUS281385</name>
</gene>
<dbReference type="GO" id="GO:0003824">
    <property type="term" value="F:catalytic activity"/>
    <property type="evidence" value="ECO:0007669"/>
    <property type="project" value="InterPro"/>
</dbReference>
<dbReference type="PRINTS" id="PR00332">
    <property type="entry name" value="HISTRIAD"/>
</dbReference>
<dbReference type="AlphaFoldDB" id="A0A382L0X3"/>